<proteinExistence type="predicted"/>
<keyword evidence="2" id="KW-1185">Reference proteome</keyword>
<accession>A0A0B0N9L5</accession>
<protein>
    <submittedName>
        <fullName evidence="1">Uncharacterized protein</fullName>
    </submittedName>
</protein>
<gene>
    <name evidence="1" type="ORF">F383_36814</name>
</gene>
<name>A0A0B0N9L5_GOSAR</name>
<evidence type="ECO:0000313" key="2">
    <source>
        <dbReference type="Proteomes" id="UP000032142"/>
    </source>
</evidence>
<evidence type="ECO:0000313" key="1">
    <source>
        <dbReference type="EMBL" id="KHG09500.1"/>
    </source>
</evidence>
<dbReference type="EMBL" id="KN391201">
    <property type="protein sequence ID" value="KHG09500.1"/>
    <property type="molecule type" value="Genomic_DNA"/>
</dbReference>
<sequence length="23" mass="2688">MTSQYIIRSTGKLLTFQHVTIYS</sequence>
<organism evidence="1 2">
    <name type="scientific">Gossypium arboreum</name>
    <name type="common">Tree cotton</name>
    <name type="synonym">Gossypium nanking</name>
    <dbReference type="NCBI Taxonomy" id="29729"/>
    <lineage>
        <taxon>Eukaryota</taxon>
        <taxon>Viridiplantae</taxon>
        <taxon>Streptophyta</taxon>
        <taxon>Embryophyta</taxon>
        <taxon>Tracheophyta</taxon>
        <taxon>Spermatophyta</taxon>
        <taxon>Magnoliopsida</taxon>
        <taxon>eudicotyledons</taxon>
        <taxon>Gunneridae</taxon>
        <taxon>Pentapetalae</taxon>
        <taxon>rosids</taxon>
        <taxon>malvids</taxon>
        <taxon>Malvales</taxon>
        <taxon>Malvaceae</taxon>
        <taxon>Malvoideae</taxon>
        <taxon>Gossypium</taxon>
    </lineage>
</organism>
<dbReference type="AlphaFoldDB" id="A0A0B0N9L5"/>
<reference evidence="2" key="1">
    <citation type="submission" date="2014-09" db="EMBL/GenBank/DDBJ databases">
        <authorList>
            <person name="Mudge J."/>
            <person name="Ramaraj T."/>
            <person name="Lindquist I.E."/>
            <person name="Bharti A.K."/>
            <person name="Sundararajan A."/>
            <person name="Cameron C.T."/>
            <person name="Woodward J.E."/>
            <person name="May G.D."/>
            <person name="Brubaker C."/>
            <person name="Broadhvest J."/>
            <person name="Wilkins T.A."/>
        </authorList>
    </citation>
    <scope>NUCLEOTIDE SEQUENCE</scope>
    <source>
        <strain evidence="2">cv. AKA8401</strain>
    </source>
</reference>
<dbReference type="Proteomes" id="UP000032142">
    <property type="component" value="Unassembled WGS sequence"/>
</dbReference>